<keyword evidence="1" id="KW-0472">Membrane</keyword>
<accession>A0A316A9B8</accession>
<feature type="transmembrane region" description="Helical" evidence="1">
    <location>
        <begin position="154"/>
        <end position="172"/>
    </location>
</feature>
<dbReference type="AlphaFoldDB" id="A0A316A9B8"/>
<feature type="transmembrane region" description="Helical" evidence="1">
    <location>
        <begin position="208"/>
        <end position="224"/>
    </location>
</feature>
<organism evidence="2 3">
    <name type="scientific">Quadrisphaera granulorum</name>
    <dbReference type="NCBI Taxonomy" id="317664"/>
    <lineage>
        <taxon>Bacteria</taxon>
        <taxon>Bacillati</taxon>
        <taxon>Actinomycetota</taxon>
        <taxon>Actinomycetes</taxon>
        <taxon>Kineosporiales</taxon>
        <taxon>Kineosporiaceae</taxon>
        <taxon>Quadrisphaera</taxon>
    </lineage>
</organism>
<feature type="transmembrane region" description="Helical" evidence="1">
    <location>
        <begin position="315"/>
        <end position="338"/>
    </location>
</feature>
<comment type="caution">
    <text evidence="2">The sequence shown here is derived from an EMBL/GenBank/DDBJ whole genome shotgun (WGS) entry which is preliminary data.</text>
</comment>
<feature type="transmembrane region" description="Helical" evidence="1">
    <location>
        <begin position="258"/>
        <end position="277"/>
    </location>
</feature>
<evidence type="ECO:0000313" key="2">
    <source>
        <dbReference type="EMBL" id="PWJ54223.1"/>
    </source>
</evidence>
<reference evidence="2 3" key="1">
    <citation type="submission" date="2018-03" db="EMBL/GenBank/DDBJ databases">
        <title>Genomic Encyclopedia of Archaeal and Bacterial Type Strains, Phase II (KMG-II): from individual species to whole genera.</title>
        <authorList>
            <person name="Goeker M."/>
        </authorList>
    </citation>
    <scope>NUCLEOTIDE SEQUENCE [LARGE SCALE GENOMIC DNA]</scope>
    <source>
        <strain evidence="2 3">DSM 44889</strain>
    </source>
</reference>
<keyword evidence="1" id="KW-1133">Transmembrane helix</keyword>
<evidence type="ECO:0000256" key="1">
    <source>
        <dbReference type="SAM" id="Phobius"/>
    </source>
</evidence>
<evidence type="ECO:0000313" key="3">
    <source>
        <dbReference type="Proteomes" id="UP000245469"/>
    </source>
</evidence>
<feature type="transmembrane region" description="Helical" evidence="1">
    <location>
        <begin position="116"/>
        <end position="134"/>
    </location>
</feature>
<proteinExistence type="predicted"/>
<keyword evidence="1" id="KW-0812">Transmembrane</keyword>
<sequence length="360" mass="38053">MTAVSPSPSPLPAPAASPLERSYRRLLRVLPRGYRERWEDDMVAVLLDTEQEAAAQAVASEGAQRQDEEFELALLQRPPLREVAGVLGLALRLHLAAPSTPGASARSRAVGDAVRLTALLGLPLPAAYGVQQLVLMPWWAEQPGWSQLTVADGVEWVAGCVVALLTWTLLVAGHRRVAAGAAVTGLVVPWVVAGAQLPPPWALPPGELVVWLVLLLPLLSVAAWHRDAPAPSPRWWWTLPAGVALVFALWGLEQVRVSGASFAADVVVAAFALGAGWRHADRGWLGAAALLGMLALVRGVVTWGFVAAMPAEQGVAVLAAMAAGVLAASGIVVVLSWARWRLLARLNRPSQHAEVGPEAS</sequence>
<name>A0A316A9B8_9ACTN</name>
<dbReference type="EMBL" id="QGDQ01000008">
    <property type="protein sequence ID" value="PWJ54223.1"/>
    <property type="molecule type" value="Genomic_DNA"/>
</dbReference>
<feature type="transmembrane region" description="Helical" evidence="1">
    <location>
        <begin position="284"/>
        <end position="309"/>
    </location>
</feature>
<gene>
    <name evidence="2" type="ORF">BXY45_108130</name>
</gene>
<feature type="transmembrane region" description="Helical" evidence="1">
    <location>
        <begin position="177"/>
        <end position="196"/>
    </location>
</feature>
<dbReference type="Proteomes" id="UP000245469">
    <property type="component" value="Unassembled WGS sequence"/>
</dbReference>
<protein>
    <submittedName>
        <fullName evidence="2">Uncharacterized protein</fullName>
    </submittedName>
</protein>
<keyword evidence="3" id="KW-1185">Reference proteome</keyword>
<feature type="transmembrane region" description="Helical" evidence="1">
    <location>
        <begin position="236"/>
        <end position="252"/>
    </location>
</feature>